<dbReference type="InterPro" id="IPR014043">
    <property type="entry name" value="Acyl_transferase_dom"/>
</dbReference>
<dbReference type="SMART" id="SM00827">
    <property type="entry name" value="PKS_AT"/>
    <property type="match status" value="1"/>
</dbReference>
<dbReference type="InterPro" id="IPR032821">
    <property type="entry name" value="PKS_assoc"/>
</dbReference>
<dbReference type="Pfam" id="PF00698">
    <property type="entry name" value="Acyl_transf_1"/>
    <property type="match status" value="1"/>
</dbReference>
<dbReference type="InterPro" id="IPR016039">
    <property type="entry name" value="Thiolase-like"/>
</dbReference>
<protein>
    <recommendedName>
        <fullName evidence="1">Malonyl-CoA:ACP transacylase (MAT) domain-containing protein</fullName>
    </recommendedName>
</protein>
<accession>A0AAV7XXM2</accession>
<dbReference type="SUPFAM" id="SSF53901">
    <property type="entry name" value="Thiolase-like"/>
    <property type="match status" value="1"/>
</dbReference>
<keyword evidence="3" id="KW-1185">Reference proteome</keyword>
<dbReference type="InterPro" id="IPR050091">
    <property type="entry name" value="PKS_NRPS_Biosynth_Enz"/>
</dbReference>
<dbReference type="AlphaFoldDB" id="A0AAV7XXM2"/>
<evidence type="ECO:0000259" key="1">
    <source>
        <dbReference type="SMART" id="SM00827"/>
    </source>
</evidence>
<proteinExistence type="predicted"/>
<dbReference type="Pfam" id="PF02801">
    <property type="entry name" value="Ketoacyl-synt_C"/>
    <property type="match status" value="1"/>
</dbReference>
<sequence>MNDSSIIVKCERLTHLSLCKTPGAEFSTIRYCVAPSVQDVGRSAALPVGSVKGNLGHADCANGHAAICKVICALETGLIPATLNHRDSNEEIGGLAAGRLRVVTATTPLELRPDSVVAVNTLGLACSVGHTVLQANPRAPEPRQDPRQHVPRLVTLSAMTEELAAEVAKGIRAAPFDTNYYRLVQDAFSPSIRGYNYRSYIICPPTKEDIRLPVGEQRSVCFVYSGIGSQWPGMATDLMRIPIFGETIERLHRFLEPKGVDLKNILTDEGPRAFDNILKCFLGITACQIALTNVLVALGLAPDCIVGHSVGELGCAYVDGCMTEEETILSSWARGQACNDSGLVRGMMAAIGLGHKDVISRVPANIDIACHNSPTSCTLSGLPADVTEFTNELIAEGVFAKAVSVSGIALHSRHIQPAAPLLRKYLQEVAPNPRPRSPKWIPTGVPPDERECDLAKTPSAEYQSNNLLYPVFFEEALPDIPSDAIVIELAPHGLLQPLLRRSLPGRVNAPLTLRNNTNPVRFLLNAIGK</sequence>
<dbReference type="Proteomes" id="UP001075354">
    <property type="component" value="Chromosome 3"/>
</dbReference>
<dbReference type="SUPFAM" id="SSF52151">
    <property type="entry name" value="FabD/lysophospholipase-like"/>
    <property type="match status" value="1"/>
</dbReference>
<dbReference type="EMBL" id="JAPTSV010000003">
    <property type="protein sequence ID" value="KAJ1529960.1"/>
    <property type="molecule type" value="Genomic_DNA"/>
</dbReference>
<dbReference type="Pfam" id="PF16197">
    <property type="entry name" value="KAsynt_C_assoc"/>
    <property type="match status" value="1"/>
</dbReference>
<gene>
    <name evidence="2" type="ORF">ONE63_006688</name>
</gene>
<dbReference type="GO" id="GO:0006633">
    <property type="term" value="P:fatty acid biosynthetic process"/>
    <property type="evidence" value="ECO:0007669"/>
    <property type="project" value="TreeGrafter"/>
</dbReference>
<dbReference type="Gene3D" id="3.40.366.10">
    <property type="entry name" value="Malonyl-Coenzyme A Acyl Carrier Protein, domain 2"/>
    <property type="match status" value="1"/>
</dbReference>
<evidence type="ECO:0000313" key="2">
    <source>
        <dbReference type="EMBL" id="KAJ1529960.1"/>
    </source>
</evidence>
<dbReference type="PANTHER" id="PTHR43775:SF23">
    <property type="entry name" value="FATTY ACID SYNTHASE 3"/>
    <property type="match status" value="1"/>
</dbReference>
<dbReference type="InterPro" id="IPR001227">
    <property type="entry name" value="Ac_transferase_dom_sf"/>
</dbReference>
<dbReference type="InterPro" id="IPR014031">
    <property type="entry name" value="Ketoacyl_synth_C"/>
</dbReference>
<dbReference type="InterPro" id="IPR016035">
    <property type="entry name" value="Acyl_Trfase/lysoPLipase"/>
</dbReference>
<name>A0AAV7XXM2_9NEOP</name>
<dbReference type="SUPFAM" id="SSF55048">
    <property type="entry name" value="Probable ACP-binding domain of malonyl-CoA ACP transacylase"/>
    <property type="match status" value="1"/>
</dbReference>
<dbReference type="GO" id="GO:0004312">
    <property type="term" value="F:fatty acid synthase activity"/>
    <property type="evidence" value="ECO:0007669"/>
    <property type="project" value="TreeGrafter"/>
</dbReference>
<organism evidence="2 3">
    <name type="scientific">Megalurothrips usitatus</name>
    <name type="common">bean blossom thrips</name>
    <dbReference type="NCBI Taxonomy" id="439358"/>
    <lineage>
        <taxon>Eukaryota</taxon>
        <taxon>Metazoa</taxon>
        <taxon>Ecdysozoa</taxon>
        <taxon>Arthropoda</taxon>
        <taxon>Hexapoda</taxon>
        <taxon>Insecta</taxon>
        <taxon>Pterygota</taxon>
        <taxon>Neoptera</taxon>
        <taxon>Paraneoptera</taxon>
        <taxon>Thysanoptera</taxon>
        <taxon>Terebrantia</taxon>
        <taxon>Thripoidea</taxon>
        <taxon>Thripidae</taxon>
        <taxon>Megalurothrips</taxon>
    </lineage>
</organism>
<comment type="caution">
    <text evidence="2">The sequence shown here is derived from an EMBL/GenBank/DDBJ whole genome shotgun (WGS) entry which is preliminary data.</text>
</comment>
<dbReference type="Gene3D" id="3.30.70.3290">
    <property type="match status" value="1"/>
</dbReference>
<evidence type="ECO:0000313" key="3">
    <source>
        <dbReference type="Proteomes" id="UP001075354"/>
    </source>
</evidence>
<dbReference type="InterPro" id="IPR016036">
    <property type="entry name" value="Malonyl_transacylase_ACP-bd"/>
</dbReference>
<dbReference type="Gene3D" id="3.40.47.10">
    <property type="match status" value="1"/>
</dbReference>
<reference evidence="2" key="1">
    <citation type="submission" date="2022-12" db="EMBL/GenBank/DDBJ databases">
        <title>Chromosome-level genome assembly of the bean flower thrips Megalurothrips usitatus.</title>
        <authorList>
            <person name="Ma L."/>
            <person name="Liu Q."/>
            <person name="Li H."/>
            <person name="Cai W."/>
        </authorList>
    </citation>
    <scope>NUCLEOTIDE SEQUENCE</scope>
    <source>
        <strain evidence="2">Cailab_2022a</strain>
    </source>
</reference>
<feature type="domain" description="Malonyl-CoA:ACP transacylase (MAT)" evidence="1">
    <location>
        <begin position="223"/>
        <end position="516"/>
    </location>
</feature>
<dbReference type="PANTHER" id="PTHR43775">
    <property type="entry name" value="FATTY ACID SYNTHASE"/>
    <property type="match status" value="1"/>
</dbReference>